<organism evidence="2 3">
    <name type="scientific">Stentor coeruleus</name>
    <dbReference type="NCBI Taxonomy" id="5963"/>
    <lineage>
        <taxon>Eukaryota</taxon>
        <taxon>Sar</taxon>
        <taxon>Alveolata</taxon>
        <taxon>Ciliophora</taxon>
        <taxon>Postciliodesmatophora</taxon>
        <taxon>Heterotrichea</taxon>
        <taxon>Heterotrichida</taxon>
        <taxon>Stentoridae</taxon>
        <taxon>Stentor</taxon>
    </lineage>
</organism>
<evidence type="ECO:0000256" key="1">
    <source>
        <dbReference type="SAM" id="MobiDB-lite"/>
    </source>
</evidence>
<proteinExistence type="predicted"/>
<dbReference type="Proteomes" id="UP000187209">
    <property type="component" value="Unassembled WGS sequence"/>
</dbReference>
<keyword evidence="3" id="KW-1185">Reference proteome</keyword>
<reference evidence="2 3" key="1">
    <citation type="submission" date="2016-11" db="EMBL/GenBank/DDBJ databases">
        <title>The macronuclear genome of Stentor coeruleus: a giant cell with tiny introns.</title>
        <authorList>
            <person name="Slabodnick M."/>
            <person name="Ruby J.G."/>
            <person name="Reiff S.B."/>
            <person name="Swart E.C."/>
            <person name="Gosai S."/>
            <person name="Prabakaran S."/>
            <person name="Witkowska E."/>
            <person name="Larue G.E."/>
            <person name="Fisher S."/>
            <person name="Freeman R.M."/>
            <person name="Gunawardena J."/>
            <person name="Chu W."/>
            <person name="Stover N.A."/>
            <person name="Gregory B.D."/>
            <person name="Nowacki M."/>
            <person name="Derisi J."/>
            <person name="Roy S.W."/>
            <person name="Marshall W.F."/>
            <person name="Sood P."/>
        </authorList>
    </citation>
    <scope>NUCLEOTIDE SEQUENCE [LARGE SCALE GENOMIC DNA]</scope>
    <source>
        <strain evidence="2">WM001</strain>
    </source>
</reference>
<gene>
    <name evidence="2" type="ORF">SteCoe_26426</name>
</gene>
<dbReference type="AlphaFoldDB" id="A0A1R2BCX0"/>
<accession>A0A1R2BCX0</accession>
<evidence type="ECO:0000313" key="2">
    <source>
        <dbReference type="EMBL" id="OMJ74607.1"/>
    </source>
</evidence>
<feature type="region of interest" description="Disordered" evidence="1">
    <location>
        <begin position="117"/>
        <end position="136"/>
    </location>
</feature>
<evidence type="ECO:0000313" key="3">
    <source>
        <dbReference type="Proteomes" id="UP000187209"/>
    </source>
</evidence>
<name>A0A1R2BCX0_9CILI</name>
<dbReference type="EMBL" id="MPUH01000740">
    <property type="protein sequence ID" value="OMJ74607.1"/>
    <property type="molecule type" value="Genomic_DNA"/>
</dbReference>
<sequence length="136" mass="15632">MEDCEGETECLKHSFLQMVSLSKQLLARNEVLKAKITEQEMCFEWKIAEMQKNIDDLKRKNSVLQKKLAIDDDDLNVVAKDYQEVLKNSMGQIEKDTDDFAAQSHEMYGKGKKIIPDKAVEDDDFEKESDSAEHSV</sequence>
<comment type="caution">
    <text evidence="2">The sequence shown here is derived from an EMBL/GenBank/DDBJ whole genome shotgun (WGS) entry which is preliminary data.</text>
</comment>
<protein>
    <submittedName>
        <fullName evidence="2">Uncharacterized protein</fullName>
    </submittedName>
</protein>